<dbReference type="PANTHER" id="PTHR10492">
    <property type="match status" value="1"/>
</dbReference>
<gene>
    <name evidence="3" type="ORF">APLA_LOCUS10495</name>
    <name evidence="4" type="ORF">APLA_LOCUS15566</name>
</gene>
<evidence type="ECO:0008006" key="7">
    <source>
        <dbReference type="Google" id="ProtNLM"/>
    </source>
</evidence>
<dbReference type="OrthoDB" id="1728974at2759"/>
<dbReference type="EMBL" id="CADEBD010000455">
    <property type="protein sequence ID" value="CAB3256147.1"/>
    <property type="molecule type" value="Genomic_DNA"/>
</dbReference>
<evidence type="ECO:0000313" key="3">
    <source>
        <dbReference type="EMBL" id="CAB3245476.1"/>
    </source>
</evidence>
<name>A0A8S1A9Q3_ARCPL</name>
<evidence type="ECO:0000313" key="4">
    <source>
        <dbReference type="EMBL" id="CAB3256147.1"/>
    </source>
</evidence>
<evidence type="ECO:0000313" key="5">
    <source>
        <dbReference type="Proteomes" id="UP000494106"/>
    </source>
</evidence>
<evidence type="ECO:0000259" key="1">
    <source>
        <dbReference type="Pfam" id="PF14214"/>
    </source>
</evidence>
<dbReference type="InterPro" id="IPR049163">
    <property type="entry name" value="Pif1-like_2B_dom"/>
</dbReference>
<organism evidence="3 5">
    <name type="scientific">Arctia plantaginis</name>
    <name type="common">Wood tiger moth</name>
    <name type="synonym">Phalaena plantaginis</name>
    <dbReference type="NCBI Taxonomy" id="874455"/>
    <lineage>
        <taxon>Eukaryota</taxon>
        <taxon>Metazoa</taxon>
        <taxon>Ecdysozoa</taxon>
        <taxon>Arthropoda</taxon>
        <taxon>Hexapoda</taxon>
        <taxon>Insecta</taxon>
        <taxon>Pterygota</taxon>
        <taxon>Neoptera</taxon>
        <taxon>Endopterygota</taxon>
        <taxon>Lepidoptera</taxon>
        <taxon>Glossata</taxon>
        <taxon>Ditrysia</taxon>
        <taxon>Noctuoidea</taxon>
        <taxon>Erebidae</taxon>
        <taxon>Arctiinae</taxon>
        <taxon>Arctia</taxon>
    </lineage>
</organism>
<dbReference type="Proteomes" id="UP000494256">
    <property type="component" value="Unassembled WGS sequence"/>
</dbReference>
<feature type="domain" description="Helitron helicase-like" evidence="1">
    <location>
        <begin position="7"/>
        <end position="133"/>
    </location>
</feature>
<keyword evidence="5" id="KW-1185">Reference proteome</keyword>
<proteinExistence type="predicted"/>
<dbReference type="EMBL" id="CADEBC010000524">
    <property type="protein sequence ID" value="CAB3245476.1"/>
    <property type="molecule type" value="Genomic_DNA"/>
</dbReference>
<evidence type="ECO:0000259" key="2">
    <source>
        <dbReference type="Pfam" id="PF21530"/>
    </source>
</evidence>
<dbReference type="AlphaFoldDB" id="A0A8S1A9Q3"/>
<feature type="domain" description="DNA helicase Pif1-like 2B" evidence="2">
    <location>
        <begin position="582"/>
        <end position="625"/>
    </location>
</feature>
<evidence type="ECO:0000313" key="6">
    <source>
        <dbReference type="Proteomes" id="UP000494256"/>
    </source>
</evidence>
<accession>A0A8S1A9Q3</accession>
<dbReference type="Pfam" id="PF21530">
    <property type="entry name" value="Pif1_2B_dom"/>
    <property type="match status" value="1"/>
</dbReference>
<protein>
    <recommendedName>
        <fullName evidence="7">DNA helicase</fullName>
    </recommendedName>
</protein>
<dbReference type="Proteomes" id="UP000494106">
    <property type="component" value="Unassembled WGS sequence"/>
</dbReference>
<sequence length="734" mass="84318">MRKWQRDAVAGNIDRNLNPNDIGNAFILPSSYIGSPRNMQEYIQDAMTYVRHYGRPDLFITFTCNPNWEEIQTLLLPGQQAIHRHDLTARVFKQKLKSLIDFIVKYSIFGITRCWLYTIEWQKRGLPHAHILVWLKDRIRPEEIDQIISAEIPDPLSDQELFDIVTKHMIHGPCGAFGHPAIHGPCGKCKKKFPKPHTNDTITDIDGYPMYRRRSTENGGHTFTMPLPNFPNQVEFDNHSVKSIKYICKYVNKGSDLAIFEVQNINKNDEIARYQMGRYISSNEAIWHILSFSIHERDPAVQHLAIHLENGQRVYFTEENVLQRAFEAPKTTLTEFFTLCQKPDVFGQFAKTLVYGDVPRYFTWNKSSKKWEPRKQGKPHPSITGIFKAKTLGRLYTIHPKQRECFYLRLLLVNVPGPTSFEFLRTVNGRVFNTYQDACRELQLLEDDNHWDLTLADAALTSTPNNIRQLFAIILTTCYPSQAQTLWEKYKNCMTEDTLHRIRQTNQCQNIDYTPEMYVEALVLIEDLCVLISNLPLNHYAKNVDVDEINFQIQQLSPGDLMSFKSIDTVVDENESVNFPIEFLNSLDIPGMPPHNILLKIGSPIILLRNLNPPQLCNGTRLVIKKITGNILEATILAGKFKGKVVLLPRIPMIPSDSTIPFKRLQFPIRLAFAMSINKSQGQTMSICGLDLVNPCFSHGQLYVACSRVGKPSNLFVLAKDRLTKNIVHRLVLH</sequence>
<dbReference type="InterPro" id="IPR025476">
    <property type="entry name" value="Helitron_helicase-like"/>
</dbReference>
<dbReference type="InterPro" id="IPR027417">
    <property type="entry name" value="P-loop_NTPase"/>
</dbReference>
<reference evidence="5 6" key="1">
    <citation type="submission" date="2020-04" db="EMBL/GenBank/DDBJ databases">
        <authorList>
            <person name="Wallbank WR R."/>
            <person name="Pardo Diaz C."/>
            <person name="Kozak K."/>
            <person name="Martin S."/>
            <person name="Jiggins C."/>
            <person name="Moest M."/>
            <person name="Warren A I."/>
            <person name="Byers J.R.P. K."/>
            <person name="Montejo-Kovacevich G."/>
            <person name="Yen C E."/>
        </authorList>
    </citation>
    <scope>NUCLEOTIDE SEQUENCE [LARGE SCALE GENOMIC DNA]</scope>
</reference>
<dbReference type="SUPFAM" id="SSF52540">
    <property type="entry name" value="P-loop containing nucleoside triphosphate hydrolases"/>
    <property type="match status" value="1"/>
</dbReference>
<comment type="caution">
    <text evidence="3">The sequence shown here is derived from an EMBL/GenBank/DDBJ whole genome shotgun (WGS) entry which is preliminary data.</text>
</comment>
<dbReference type="PANTHER" id="PTHR10492:SF57">
    <property type="entry name" value="ATP-DEPENDENT DNA HELICASE"/>
    <property type="match status" value="1"/>
</dbReference>
<dbReference type="Pfam" id="PF14214">
    <property type="entry name" value="Helitron_like_N"/>
    <property type="match status" value="1"/>
</dbReference>